<geneLocation type="plasmid" evidence="1">
    <name>pVPS92-VEB</name>
</geneLocation>
<keyword evidence="1" id="KW-0614">Plasmid</keyword>
<name>A0A1B1LRT0_VIBPH</name>
<dbReference type="AlphaFoldDB" id="A0A1B1LRT0"/>
<accession>A0A1B1LRT0</accession>
<organism evidence="1">
    <name type="scientific">Vibrio parahaemolyticus</name>
    <dbReference type="NCBI Taxonomy" id="670"/>
    <lineage>
        <taxon>Bacteria</taxon>
        <taxon>Pseudomonadati</taxon>
        <taxon>Pseudomonadota</taxon>
        <taxon>Gammaproteobacteria</taxon>
        <taxon>Vibrionales</taxon>
        <taxon>Vibrionaceae</taxon>
        <taxon>Vibrio</taxon>
    </lineage>
</organism>
<dbReference type="RefSeq" id="WP_017190381.1">
    <property type="nucleotide sequence ID" value="NZ_JAESOU010000019.1"/>
</dbReference>
<reference evidence="1" key="1">
    <citation type="journal article" date="2016" name="Antimicrob. Agents Chemother.">
        <title>Genetic Characterization of a blaVEB-2-carrying plasmid in Vibrio parahaemolyticus.</title>
        <authorList>
            <person name="Li R."/>
            <person name="Ye L."/>
            <person name="Zheng Z."/>
            <person name="Chan E.W."/>
            <person name="Chen S."/>
        </authorList>
    </citation>
    <scope>NUCLEOTIDE SEQUENCE</scope>
    <source>
        <strain evidence="1">VPS92</strain>
        <plasmid evidence="1">pVPS92-VEB</plasmid>
    </source>
</reference>
<evidence type="ECO:0000313" key="1">
    <source>
        <dbReference type="EMBL" id="ANS55758.1"/>
    </source>
</evidence>
<dbReference type="PROSITE" id="PS51257">
    <property type="entry name" value="PROKAR_LIPOPROTEIN"/>
    <property type="match status" value="1"/>
</dbReference>
<sequence length="145" mass="16005">MKLKSLYVALLATSTIMGCSTHAGSTSEEQPGEKEATVISAAVEAKLEEVDKISPTISRTIKMVGLKRENECGVPFTEAEIMNIGQTNSYFGFFTALTHIVSTSDLDALYNTAEQSFDCDNAEWIKNTKTSMESFFLDRQKEKQS</sequence>
<proteinExistence type="predicted"/>
<dbReference type="EMBL" id="KU356480">
    <property type="protein sequence ID" value="ANS55758.1"/>
    <property type="molecule type" value="Genomic_DNA"/>
</dbReference>
<protein>
    <submittedName>
        <fullName evidence="1">Uncharacterized protein</fullName>
    </submittedName>
</protein>